<organism evidence="3 4">
    <name type="scientific">Catenaria anguillulae PL171</name>
    <dbReference type="NCBI Taxonomy" id="765915"/>
    <lineage>
        <taxon>Eukaryota</taxon>
        <taxon>Fungi</taxon>
        <taxon>Fungi incertae sedis</taxon>
        <taxon>Blastocladiomycota</taxon>
        <taxon>Blastocladiomycetes</taxon>
        <taxon>Blastocladiales</taxon>
        <taxon>Catenariaceae</taxon>
        <taxon>Catenaria</taxon>
    </lineage>
</organism>
<dbReference type="CDD" id="cd05157">
    <property type="entry name" value="ETNK_euk"/>
    <property type="match status" value="1"/>
</dbReference>
<evidence type="ECO:0000256" key="1">
    <source>
        <dbReference type="ARBA" id="ARBA00038211"/>
    </source>
</evidence>
<dbReference type="OrthoDB" id="10267235at2759"/>
<proteinExistence type="inferred from homology"/>
<dbReference type="AlphaFoldDB" id="A0A1Y2HXK8"/>
<evidence type="ECO:0000256" key="2">
    <source>
        <dbReference type="SAM" id="MobiDB-lite"/>
    </source>
</evidence>
<gene>
    <name evidence="3" type="ORF">BCR44DRAFT_1426399</name>
</gene>
<comment type="caution">
    <text evidence="3">The sequence shown here is derived from an EMBL/GenBank/DDBJ whole genome shotgun (WGS) entry which is preliminary data.</text>
</comment>
<dbReference type="SUPFAM" id="SSF56112">
    <property type="entry name" value="Protein kinase-like (PK-like)"/>
    <property type="match status" value="1"/>
</dbReference>
<keyword evidence="3" id="KW-0418">Kinase</keyword>
<name>A0A1Y2HXK8_9FUNG</name>
<dbReference type="PANTHER" id="PTHR22603:SF93">
    <property type="entry name" value="RE24176P"/>
    <property type="match status" value="1"/>
</dbReference>
<dbReference type="Gene3D" id="3.30.200.20">
    <property type="entry name" value="Phosphorylase Kinase, domain 1"/>
    <property type="match status" value="1"/>
</dbReference>
<comment type="similarity">
    <text evidence="1">Belongs to the choline/ethanolamine kinase family.</text>
</comment>
<dbReference type="EMBL" id="MCFL01000005">
    <property type="protein sequence ID" value="ORZ39367.1"/>
    <property type="molecule type" value="Genomic_DNA"/>
</dbReference>
<keyword evidence="3" id="KW-0808">Transferase</keyword>
<evidence type="ECO:0000313" key="4">
    <source>
        <dbReference type="Proteomes" id="UP000193411"/>
    </source>
</evidence>
<sequence>MTGTDKADKARADREKKLLKSRLPKSPRVSSDVLDIVTEDEFALRAHVLRLIHARLPQWEDWAQVTDPNAIRLERISGAMTNCIYIVHGPPRRVPDTPPMPWALKLSPSKPSNLSLATKSSYPLPKSEGVVPRRVLLRVYGIGMENYIQRDRELYWLRKLSETGYGARLLATFANGRFEEYLDSLTLSKTHLRDPTTSQRIAEKVCHLHNLADQFPMSPGIAAERAGEPEIWKSLSKYLAMARDGLPAIVETYPDRAARAEALKVDELEEVVKRIRNKVEQVGSPIVFAHNDLQYGNLLQHSITNEIVIVDYEYSSFNYRGFDIANHFCEWMADYHGPAPHLLDSAQFPTRDQRMHFFHAYIRAHELQFGTLPPVGRATAPAAPAAAPNEFPFPTTTAATAATGSVPPTTAASAEDRERVAHALEREVMTCTLVSHLFWGLWGIVREADMLGRREIDFDYWWYGAARIETVWRELERVLAL</sequence>
<dbReference type="GO" id="GO:0004305">
    <property type="term" value="F:ethanolamine kinase activity"/>
    <property type="evidence" value="ECO:0007669"/>
    <property type="project" value="TreeGrafter"/>
</dbReference>
<feature type="compositionally biased region" description="Basic and acidic residues" evidence="2">
    <location>
        <begin position="1"/>
        <end position="18"/>
    </location>
</feature>
<dbReference type="STRING" id="765915.A0A1Y2HXK8"/>
<dbReference type="Gene3D" id="3.90.1200.10">
    <property type="match status" value="1"/>
</dbReference>
<feature type="region of interest" description="Disordered" evidence="2">
    <location>
        <begin position="1"/>
        <end position="24"/>
    </location>
</feature>
<dbReference type="Proteomes" id="UP000193411">
    <property type="component" value="Unassembled WGS sequence"/>
</dbReference>
<keyword evidence="4" id="KW-1185">Reference proteome</keyword>
<protein>
    <submittedName>
        <fullName evidence="3">Kinase-like domain-containing protein</fullName>
    </submittedName>
</protein>
<dbReference type="InterPro" id="IPR011009">
    <property type="entry name" value="Kinase-like_dom_sf"/>
</dbReference>
<evidence type="ECO:0000313" key="3">
    <source>
        <dbReference type="EMBL" id="ORZ39367.1"/>
    </source>
</evidence>
<accession>A0A1Y2HXK8</accession>
<dbReference type="PANTHER" id="PTHR22603">
    <property type="entry name" value="CHOLINE/ETHANOALAMINE KINASE"/>
    <property type="match status" value="1"/>
</dbReference>
<dbReference type="Pfam" id="PF01633">
    <property type="entry name" value="Choline_kinase"/>
    <property type="match status" value="1"/>
</dbReference>
<reference evidence="3 4" key="1">
    <citation type="submission" date="2016-07" db="EMBL/GenBank/DDBJ databases">
        <title>Pervasive Adenine N6-methylation of Active Genes in Fungi.</title>
        <authorList>
            <consortium name="DOE Joint Genome Institute"/>
            <person name="Mondo S.J."/>
            <person name="Dannebaum R.O."/>
            <person name="Kuo R.C."/>
            <person name="Labutti K."/>
            <person name="Haridas S."/>
            <person name="Kuo A."/>
            <person name="Salamov A."/>
            <person name="Ahrendt S.R."/>
            <person name="Lipzen A."/>
            <person name="Sullivan W."/>
            <person name="Andreopoulos W.B."/>
            <person name="Clum A."/>
            <person name="Lindquist E."/>
            <person name="Daum C."/>
            <person name="Ramamoorthy G.K."/>
            <person name="Gryganskyi A."/>
            <person name="Culley D."/>
            <person name="Magnuson J.K."/>
            <person name="James T.Y."/>
            <person name="O'Malley M.A."/>
            <person name="Stajich J.E."/>
            <person name="Spatafora J.W."/>
            <person name="Visel A."/>
            <person name="Grigoriev I.V."/>
        </authorList>
    </citation>
    <scope>NUCLEOTIDE SEQUENCE [LARGE SCALE GENOMIC DNA]</scope>
    <source>
        <strain evidence="3 4">PL171</strain>
    </source>
</reference>
<dbReference type="GO" id="GO:0004103">
    <property type="term" value="F:choline kinase activity"/>
    <property type="evidence" value="ECO:0007669"/>
    <property type="project" value="TreeGrafter"/>
</dbReference>
<dbReference type="GO" id="GO:0006646">
    <property type="term" value="P:phosphatidylethanolamine biosynthetic process"/>
    <property type="evidence" value="ECO:0007669"/>
    <property type="project" value="TreeGrafter"/>
</dbReference>
<dbReference type="GO" id="GO:0005737">
    <property type="term" value="C:cytoplasm"/>
    <property type="evidence" value="ECO:0007669"/>
    <property type="project" value="TreeGrafter"/>
</dbReference>